<accession>A0A2D2DE10</accession>
<dbReference type="OrthoDB" id="8775201at2"/>
<dbReference type="Proteomes" id="UP000229897">
    <property type="component" value="Chromosome"/>
</dbReference>
<name>A0A2D2DE10_9BURK</name>
<dbReference type="EMBL" id="CP024608">
    <property type="protein sequence ID" value="ATQ73220.1"/>
    <property type="molecule type" value="Genomic_DNA"/>
</dbReference>
<gene>
    <name evidence="1" type="ORF">CR152_00875</name>
</gene>
<protein>
    <submittedName>
        <fullName evidence="1">Uncharacterized protein</fullName>
    </submittedName>
</protein>
<evidence type="ECO:0000313" key="1">
    <source>
        <dbReference type="EMBL" id="ATQ73220.1"/>
    </source>
</evidence>
<proteinExistence type="predicted"/>
<dbReference type="KEGG" id="mass:CR152_00875"/>
<evidence type="ECO:0000313" key="2">
    <source>
        <dbReference type="Proteomes" id="UP000229897"/>
    </source>
</evidence>
<organism evidence="1 2">
    <name type="scientific">Massilia violaceinigra</name>
    <dbReference type="NCBI Taxonomy" id="2045208"/>
    <lineage>
        <taxon>Bacteria</taxon>
        <taxon>Pseudomonadati</taxon>
        <taxon>Pseudomonadota</taxon>
        <taxon>Betaproteobacteria</taxon>
        <taxon>Burkholderiales</taxon>
        <taxon>Oxalobacteraceae</taxon>
        <taxon>Telluria group</taxon>
        <taxon>Massilia</taxon>
    </lineage>
</organism>
<keyword evidence="2" id="KW-1185">Reference proteome</keyword>
<sequence>MSTRLPFPRPHITRRTRLGAALAVIALAIPGLALASSNWSSVGSTGTPDELCTGRVSFNNNDAGLVSGATALSCTIRYQVHDTWDGTGILGVYLGAHFTDKGIYSEVRTRLRAHNTATGVLTTLASQSSNSYPPAATPQTRYLTNCVALNFNANSYFIEVDLVRTASPVGAIPGLPVLGQLRLLRCQ</sequence>
<dbReference type="RefSeq" id="WP_099872951.1">
    <property type="nucleotide sequence ID" value="NZ_CP024608.1"/>
</dbReference>
<reference evidence="1" key="1">
    <citation type="submission" date="2017-10" db="EMBL/GenBank/DDBJ databases">
        <title>Massilia psychrophilum sp. nov., a novel purple-pigmented bacterium isolated from Tianshan glacier, Xinjiang Municipality, China.</title>
        <authorList>
            <person name="Wang H."/>
        </authorList>
    </citation>
    <scope>NUCLEOTIDE SEQUENCE [LARGE SCALE GENOMIC DNA]</scope>
    <source>
        <strain evidence="1">B2</strain>
    </source>
</reference>
<dbReference type="AlphaFoldDB" id="A0A2D2DE10"/>